<keyword evidence="3" id="KW-1185">Reference proteome</keyword>
<dbReference type="CDD" id="cd05403">
    <property type="entry name" value="NT_KNTase_like"/>
    <property type="match status" value="1"/>
</dbReference>
<dbReference type="Gene3D" id="3.30.460.10">
    <property type="entry name" value="Beta Polymerase, domain 2"/>
    <property type="match status" value="1"/>
</dbReference>
<evidence type="ECO:0000259" key="1">
    <source>
        <dbReference type="Pfam" id="PF01909"/>
    </source>
</evidence>
<dbReference type="GO" id="GO:0016779">
    <property type="term" value="F:nucleotidyltransferase activity"/>
    <property type="evidence" value="ECO:0007669"/>
    <property type="project" value="InterPro"/>
</dbReference>
<name>A0A1H9D7R1_9SPIR</name>
<feature type="domain" description="Polymerase nucleotidyl transferase" evidence="1">
    <location>
        <begin position="11"/>
        <end position="47"/>
    </location>
</feature>
<dbReference type="InterPro" id="IPR002934">
    <property type="entry name" value="Polymerase_NTP_transf_dom"/>
</dbReference>
<organism evidence="2 3">
    <name type="scientific">Treponema bryantii</name>
    <dbReference type="NCBI Taxonomy" id="163"/>
    <lineage>
        <taxon>Bacteria</taxon>
        <taxon>Pseudomonadati</taxon>
        <taxon>Spirochaetota</taxon>
        <taxon>Spirochaetia</taxon>
        <taxon>Spirochaetales</taxon>
        <taxon>Treponemataceae</taxon>
        <taxon>Treponema</taxon>
    </lineage>
</organism>
<dbReference type="Pfam" id="PF01909">
    <property type="entry name" value="NTP_transf_2"/>
    <property type="match status" value="1"/>
</dbReference>
<dbReference type="RefSeq" id="WP_143064165.1">
    <property type="nucleotide sequence ID" value="NZ_FOFU01000002.1"/>
</dbReference>
<evidence type="ECO:0000313" key="2">
    <source>
        <dbReference type="EMBL" id="SEQ09490.1"/>
    </source>
</evidence>
<dbReference type="AlphaFoldDB" id="A0A1H9D7R1"/>
<gene>
    <name evidence="2" type="ORF">SAMN04487977_102470</name>
</gene>
<keyword evidence="2" id="KW-0808">Transferase</keyword>
<protein>
    <submittedName>
        <fullName evidence="2">Nucleotidyltransferase domain-containing protein</fullName>
    </submittedName>
</protein>
<accession>A0A1H9D7R1</accession>
<proteinExistence type="predicted"/>
<reference evidence="2 3" key="1">
    <citation type="submission" date="2016-10" db="EMBL/GenBank/DDBJ databases">
        <authorList>
            <person name="de Groot N.N."/>
        </authorList>
    </citation>
    <scope>NUCLEOTIDE SEQUENCE [LARGE SCALE GENOMIC DNA]</scope>
    <source>
        <strain evidence="2 3">B25</strain>
    </source>
</reference>
<dbReference type="Proteomes" id="UP000182360">
    <property type="component" value="Unassembled WGS sequence"/>
</dbReference>
<dbReference type="SUPFAM" id="SSF81301">
    <property type="entry name" value="Nucleotidyltransferase"/>
    <property type="match status" value="1"/>
</dbReference>
<dbReference type="InterPro" id="IPR043519">
    <property type="entry name" value="NT_sf"/>
</dbReference>
<sequence>MEYLNIDNYMKNLISRCKEAFGERLLYVGLQGSHLRGEATENSDIDVMGAGRAVFEG</sequence>
<evidence type="ECO:0000313" key="3">
    <source>
        <dbReference type="Proteomes" id="UP000182360"/>
    </source>
</evidence>
<dbReference type="OrthoDB" id="9799750at2"/>
<dbReference type="EMBL" id="FOFU01000002">
    <property type="protein sequence ID" value="SEQ09490.1"/>
    <property type="molecule type" value="Genomic_DNA"/>
</dbReference>